<dbReference type="GO" id="GO:0008270">
    <property type="term" value="F:zinc ion binding"/>
    <property type="evidence" value="ECO:0007669"/>
    <property type="project" value="UniProtKB-KW"/>
</dbReference>
<evidence type="ECO:0000256" key="4">
    <source>
        <dbReference type="ARBA" id="ARBA00022833"/>
    </source>
</evidence>
<evidence type="ECO:0000256" key="5">
    <source>
        <dbReference type="ARBA" id="ARBA00023125"/>
    </source>
</evidence>
<dbReference type="Pfam" id="PF25512">
    <property type="entry name" value="zf-CCCH_AtC3H23"/>
    <property type="match status" value="1"/>
</dbReference>
<name>A0A9Q1KLI5_9CARY</name>
<keyword evidence="5" id="KW-0238">DNA-binding</keyword>
<keyword evidence="3 6" id="KW-0863">Zinc-finger</keyword>
<dbReference type="Gene3D" id="3.30.1370.210">
    <property type="match status" value="1"/>
</dbReference>
<evidence type="ECO:0000256" key="2">
    <source>
        <dbReference type="ARBA" id="ARBA00022737"/>
    </source>
</evidence>
<accession>A0A9Q1KLI5</accession>
<dbReference type="PANTHER" id="PTHR14493:SF147">
    <property type="entry name" value="ZINC FINGER CCCH DOMAIN-CONTAINING PROTEIN 23"/>
    <property type="match status" value="1"/>
</dbReference>
<gene>
    <name evidence="8" type="ORF">Cgig2_027916</name>
</gene>
<dbReference type="FunFam" id="3.30.1370.210:FF:000009">
    <property type="entry name" value="Zinc finger CCCH domain-containing protein 66"/>
    <property type="match status" value="1"/>
</dbReference>
<dbReference type="InterPro" id="IPR057444">
    <property type="entry name" value="Znf-CCCH_AtC3H23-like"/>
</dbReference>
<dbReference type="GO" id="GO:0003677">
    <property type="term" value="F:DNA binding"/>
    <property type="evidence" value="ECO:0007669"/>
    <property type="project" value="UniProtKB-KW"/>
</dbReference>
<keyword evidence="9" id="KW-1185">Reference proteome</keyword>
<dbReference type="PANTHER" id="PTHR14493">
    <property type="entry name" value="UNKEMPT FAMILY MEMBER"/>
    <property type="match status" value="1"/>
</dbReference>
<evidence type="ECO:0000313" key="8">
    <source>
        <dbReference type="EMBL" id="KAJ8445835.1"/>
    </source>
</evidence>
<evidence type="ECO:0000256" key="6">
    <source>
        <dbReference type="PROSITE-ProRule" id="PRU00723"/>
    </source>
</evidence>
<protein>
    <recommendedName>
        <fullName evidence="7">C3H1-type domain-containing protein</fullName>
    </recommendedName>
</protein>
<dbReference type="OrthoDB" id="410307at2759"/>
<dbReference type="InterPro" id="IPR000571">
    <property type="entry name" value="Znf_CCCH"/>
</dbReference>
<dbReference type="InterPro" id="IPR045234">
    <property type="entry name" value="Unkempt-like"/>
</dbReference>
<feature type="domain" description="C3H1-type" evidence="7">
    <location>
        <begin position="102"/>
        <end position="129"/>
    </location>
</feature>
<evidence type="ECO:0000256" key="1">
    <source>
        <dbReference type="ARBA" id="ARBA00022723"/>
    </source>
</evidence>
<dbReference type="PROSITE" id="PS50103">
    <property type="entry name" value="ZF_C3H1"/>
    <property type="match status" value="1"/>
</dbReference>
<dbReference type="Pfam" id="PF00642">
    <property type="entry name" value="zf-CCCH"/>
    <property type="match status" value="1"/>
</dbReference>
<keyword evidence="2" id="KW-0677">Repeat</keyword>
<dbReference type="GO" id="GO:0006355">
    <property type="term" value="P:regulation of DNA-templated transcription"/>
    <property type="evidence" value="ECO:0007669"/>
    <property type="project" value="UniProtKB-ARBA"/>
</dbReference>
<dbReference type="EMBL" id="JAKOGI010000070">
    <property type="protein sequence ID" value="KAJ8445835.1"/>
    <property type="molecule type" value="Genomic_DNA"/>
</dbReference>
<evidence type="ECO:0000259" key="7">
    <source>
        <dbReference type="PROSITE" id="PS50103"/>
    </source>
</evidence>
<keyword evidence="1 6" id="KW-0479">Metal-binding</keyword>
<dbReference type="AlphaFoldDB" id="A0A9Q1KLI5"/>
<organism evidence="8 9">
    <name type="scientific">Carnegiea gigantea</name>
    <dbReference type="NCBI Taxonomy" id="171969"/>
    <lineage>
        <taxon>Eukaryota</taxon>
        <taxon>Viridiplantae</taxon>
        <taxon>Streptophyta</taxon>
        <taxon>Embryophyta</taxon>
        <taxon>Tracheophyta</taxon>
        <taxon>Spermatophyta</taxon>
        <taxon>Magnoliopsida</taxon>
        <taxon>eudicotyledons</taxon>
        <taxon>Gunneridae</taxon>
        <taxon>Pentapetalae</taxon>
        <taxon>Caryophyllales</taxon>
        <taxon>Cactineae</taxon>
        <taxon>Cactaceae</taxon>
        <taxon>Cactoideae</taxon>
        <taxon>Echinocereeae</taxon>
        <taxon>Carnegiea</taxon>
    </lineage>
</organism>
<comment type="caution">
    <text evidence="8">The sequence shown here is derived from an EMBL/GenBank/DDBJ whole genome shotgun (WGS) entry which is preliminary data.</text>
</comment>
<sequence>MMVHPQPHPTVEVPPCEPPYEDQTDNMMNIIISPQTKAYFGALHHYLPSSTECPLDSDECDEFRMYEFKVRKCTRVRSHDWTECPYAHPGEKARRRDPRRWNYSATPCPEFRRGSCRKVDLCEFAHGVFESWLHPTRYRTQPCNDGLNCRRRVCFFAHTPKELRLVADSPRSGSESPPMSPSYNRVNSVAELAGGIRGLQIGNVGVGMSPRGTHIVGSGFGFSSPTRYLNRGLTRSGLGRVDPWEVSAEEEEIPAERVESGKGIRARMYAKLSKENSLDWGRVDSVSPGPDFGENY</sequence>
<evidence type="ECO:0000313" key="9">
    <source>
        <dbReference type="Proteomes" id="UP001153076"/>
    </source>
</evidence>
<dbReference type="Proteomes" id="UP001153076">
    <property type="component" value="Unassembled WGS sequence"/>
</dbReference>
<reference evidence="8" key="1">
    <citation type="submission" date="2022-04" db="EMBL/GenBank/DDBJ databases">
        <title>Carnegiea gigantea Genome sequencing and assembly v2.</title>
        <authorList>
            <person name="Copetti D."/>
            <person name="Sanderson M.J."/>
            <person name="Burquez A."/>
            <person name="Wojciechowski M.F."/>
        </authorList>
    </citation>
    <scope>NUCLEOTIDE SEQUENCE</scope>
    <source>
        <strain evidence="8">SGP5-SGP5p</strain>
        <tissue evidence="8">Aerial part</tissue>
    </source>
</reference>
<proteinExistence type="predicted"/>
<feature type="zinc finger region" description="C3H1-type" evidence="6">
    <location>
        <begin position="102"/>
        <end position="129"/>
    </location>
</feature>
<evidence type="ECO:0000256" key="3">
    <source>
        <dbReference type="ARBA" id="ARBA00022771"/>
    </source>
</evidence>
<keyword evidence="4 6" id="KW-0862">Zinc</keyword>
<dbReference type="SMART" id="SM00356">
    <property type="entry name" value="ZnF_C3H1"/>
    <property type="match status" value="2"/>
</dbReference>